<dbReference type="Proteomes" id="UP001595834">
    <property type="component" value="Unassembled WGS sequence"/>
</dbReference>
<sequence>MSNGLLFAPVNAEGVVAALDLPGPAYRVLFALRSRSEAGGRAEMGQNEIAALLGLSRPSVTAALRELILARLVKKQRNGVYRINAMLAGYESFSDAQRAIEDMDLADRLDDPNFIARYRQAVEDYREQLARDRRKKLHVA</sequence>
<dbReference type="SUPFAM" id="SSF46785">
    <property type="entry name" value="Winged helix' DNA-binding domain"/>
    <property type="match status" value="1"/>
</dbReference>
<organism evidence="2 3">
    <name type="scientific">Streptomyces mauvecolor</name>
    <dbReference type="NCBI Taxonomy" id="58345"/>
    <lineage>
        <taxon>Bacteria</taxon>
        <taxon>Bacillati</taxon>
        <taxon>Actinomycetota</taxon>
        <taxon>Actinomycetes</taxon>
        <taxon>Kitasatosporales</taxon>
        <taxon>Streptomycetaceae</taxon>
        <taxon>Streptomyces</taxon>
    </lineage>
</organism>
<gene>
    <name evidence="2" type="ORF">ACFPFX_04330</name>
</gene>
<feature type="domain" description="HTH marR-type" evidence="1">
    <location>
        <begin position="20"/>
        <end position="78"/>
    </location>
</feature>
<evidence type="ECO:0000259" key="1">
    <source>
        <dbReference type="Pfam" id="PF12802"/>
    </source>
</evidence>
<dbReference type="EMBL" id="JBHSIZ010000005">
    <property type="protein sequence ID" value="MFC4955521.1"/>
    <property type="molecule type" value="Genomic_DNA"/>
</dbReference>
<evidence type="ECO:0000313" key="2">
    <source>
        <dbReference type="EMBL" id="MFC4955521.1"/>
    </source>
</evidence>
<dbReference type="Gene3D" id="1.10.10.10">
    <property type="entry name" value="Winged helix-like DNA-binding domain superfamily/Winged helix DNA-binding domain"/>
    <property type="match status" value="1"/>
</dbReference>
<evidence type="ECO:0000313" key="3">
    <source>
        <dbReference type="Proteomes" id="UP001595834"/>
    </source>
</evidence>
<dbReference type="InterPro" id="IPR036390">
    <property type="entry name" value="WH_DNA-bd_sf"/>
</dbReference>
<dbReference type="RefSeq" id="WP_344370313.1">
    <property type="nucleotide sequence ID" value="NZ_BAAASQ010000001.1"/>
</dbReference>
<proteinExistence type="predicted"/>
<dbReference type="InterPro" id="IPR000835">
    <property type="entry name" value="HTH_MarR-typ"/>
</dbReference>
<reference evidence="3" key="1">
    <citation type="journal article" date="2019" name="Int. J. Syst. Evol. Microbiol.">
        <title>The Global Catalogue of Microorganisms (GCM) 10K type strain sequencing project: providing services to taxonomists for standard genome sequencing and annotation.</title>
        <authorList>
            <consortium name="The Broad Institute Genomics Platform"/>
            <consortium name="The Broad Institute Genome Sequencing Center for Infectious Disease"/>
            <person name="Wu L."/>
            <person name="Ma J."/>
        </authorList>
    </citation>
    <scope>NUCLEOTIDE SEQUENCE [LARGE SCALE GENOMIC DNA]</scope>
    <source>
        <strain evidence="3">CCM 7224</strain>
    </source>
</reference>
<name>A0ABV9UFN6_9ACTN</name>
<dbReference type="Pfam" id="PF12802">
    <property type="entry name" value="MarR_2"/>
    <property type="match status" value="1"/>
</dbReference>
<protein>
    <submittedName>
        <fullName evidence="2">MarR family transcriptional regulator</fullName>
    </submittedName>
</protein>
<dbReference type="InterPro" id="IPR036388">
    <property type="entry name" value="WH-like_DNA-bd_sf"/>
</dbReference>
<comment type="caution">
    <text evidence="2">The sequence shown here is derived from an EMBL/GenBank/DDBJ whole genome shotgun (WGS) entry which is preliminary data.</text>
</comment>
<keyword evidence="3" id="KW-1185">Reference proteome</keyword>
<accession>A0ABV9UFN6</accession>